<dbReference type="PANTHER" id="PTHR37692">
    <property type="entry name" value="HYPOTHETICAL MEMBRANE SPANNING PROTEIN"/>
    <property type="match status" value="1"/>
</dbReference>
<dbReference type="PANTHER" id="PTHR37692:SF1">
    <property type="entry name" value="DUF420 DOMAIN-CONTAINING PROTEIN"/>
    <property type="match status" value="1"/>
</dbReference>
<dbReference type="EMBL" id="CP029346">
    <property type="protein sequence ID" value="AWL08207.1"/>
    <property type="molecule type" value="Genomic_DNA"/>
</dbReference>
<accession>A0A2S2DTQ4</accession>
<keyword evidence="1" id="KW-1133">Transmembrane helix</keyword>
<dbReference type="KEGG" id="psez:HME7025_00333"/>
<gene>
    <name evidence="2" type="ORF">HME7025_00333</name>
</gene>
<name>A0A2S2DTQ4_9BACT</name>
<sequence>MIAKNKMAAYKIENTPKNNQIINVLSLAIPIAVAMLNAIQTKFPLGAWTKILPHINGVLNATCSIILVLGFIAIKNKNIDLHRKLMGVAFVLGSLFLVSYVCYHISNEPTRFGGTGWLRPTYYILLFSHILLSIGVVRLVLKAIYFALTDQIESHKKLVKWAFPIWLYVSITGVLVYLLIAPYYV</sequence>
<feature type="transmembrane region" description="Helical" evidence="1">
    <location>
        <begin position="51"/>
        <end position="73"/>
    </location>
</feature>
<feature type="transmembrane region" description="Helical" evidence="1">
    <location>
        <begin position="121"/>
        <end position="141"/>
    </location>
</feature>
<keyword evidence="1" id="KW-0472">Membrane</keyword>
<evidence type="ECO:0000256" key="1">
    <source>
        <dbReference type="SAM" id="Phobius"/>
    </source>
</evidence>
<evidence type="ECO:0000313" key="3">
    <source>
        <dbReference type="Proteomes" id="UP000245468"/>
    </source>
</evidence>
<dbReference type="Proteomes" id="UP000245468">
    <property type="component" value="Chromosome"/>
</dbReference>
<keyword evidence="3" id="KW-1185">Reference proteome</keyword>
<dbReference type="AlphaFoldDB" id="A0A2S2DTQ4"/>
<dbReference type="Pfam" id="PF04238">
    <property type="entry name" value="DUF420"/>
    <property type="match status" value="1"/>
</dbReference>
<keyword evidence="1" id="KW-0812">Transmembrane</keyword>
<evidence type="ECO:0000313" key="2">
    <source>
        <dbReference type="EMBL" id="AWL08207.1"/>
    </source>
</evidence>
<organism evidence="2 3">
    <name type="scientific">Aquirufa nivalisilvae</name>
    <dbReference type="NCBI Taxonomy" id="2516557"/>
    <lineage>
        <taxon>Bacteria</taxon>
        <taxon>Pseudomonadati</taxon>
        <taxon>Bacteroidota</taxon>
        <taxon>Cytophagia</taxon>
        <taxon>Cytophagales</taxon>
        <taxon>Flectobacillaceae</taxon>
        <taxon>Aquirufa</taxon>
    </lineage>
</organism>
<reference evidence="3" key="1">
    <citation type="submission" date="2018-05" db="EMBL/GenBank/DDBJ databases">
        <title>Pseudarcicella sp. HME7025 Genome sequencing and assembly.</title>
        <authorList>
            <person name="Kim H."/>
            <person name="Kang H."/>
            <person name="Joh K."/>
        </authorList>
    </citation>
    <scope>NUCLEOTIDE SEQUENCE [LARGE SCALE GENOMIC DNA]</scope>
    <source>
        <strain evidence="3">HME7025</strain>
    </source>
</reference>
<feature type="transmembrane region" description="Helical" evidence="1">
    <location>
        <begin position="161"/>
        <end position="184"/>
    </location>
</feature>
<feature type="transmembrane region" description="Helical" evidence="1">
    <location>
        <begin position="21"/>
        <end position="39"/>
    </location>
</feature>
<dbReference type="InterPro" id="IPR007352">
    <property type="entry name" value="DUF420"/>
</dbReference>
<feature type="transmembrane region" description="Helical" evidence="1">
    <location>
        <begin position="85"/>
        <end position="106"/>
    </location>
</feature>
<protein>
    <submittedName>
        <fullName evidence="2">Putative membrane protein YozB</fullName>
    </submittedName>
</protein>
<proteinExistence type="predicted"/>